<evidence type="ECO:0000256" key="4">
    <source>
        <dbReference type="ARBA" id="ARBA00022692"/>
    </source>
</evidence>
<comment type="similarity">
    <text evidence="2">Belongs to the major facilitator superfamily. Folate-biopterin transporter (TC 2.A.71) family.</text>
</comment>
<dbReference type="PANTHER" id="PTHR31585:SF0">
    <property type="entry name" value="FOLATE-BIOPTERIN TRANSPORTER 1, CHLOROPLASTIC"/>
    <property type="match status" value="1"/>
</dbReference>
<name>A0AAW1R8N5_9CHLO</name>
<dbReference type="AlphaFoldDB" id="A0AAW1R8N5"/>
<dbReference type="GO" id="GO:0016020">
    <property type="term" value="C:membrane"/>
    <property type="evidence" value="ECO:0007669"/>
    <property type="project" value="UniProtKB-SubCell"/>
</dbReference>
<evidence type="ECO:0000256" key="8">
    <source>
        <dbReference type="SAM" id="Phobius"/>
    </source>
</evidence>
<evidence type="ECO:0000256" key="2">
    <source>
        <dbReference type="ARBA" id="ARBA00007015"/>
    </source>
</evidence>
<keyword evidence="10" id="KW-1185">Reference proteome</keyword>
<feature type="transmembrane region" description="Helical" evidence="8">
    <location>
        <begin position="281"/>
        <end position="299"/>
    </location>
</feature>
<protein>
    <submittedName>
        <fullName evidence="9">Uncharacterized protein</fullName>
    </submittedName>
</protein>
<accession>A0AAW1R8N5</accession>
<feature type="transmembrane region" description="Helical" evidence="8">
    <location>
        <begin position="176"/>
        <end position="199"/>
    </location>
</feature>
<feature type="transmembrane region" description="Helical" evidence="8">
    <location>
        <begin position="211"/>
        <end position="236"/>
    </location>
</feature>
<keyword evidence="5 8" id="KW-1133">Transmembrane helix</keyword>
<keyword evidence="3" id="KW-0813">Transport</keyword>
<comment type="caution">
    <text evidence="9">The sequence shown here is derived from an EMBL/GenBank/DDBJ whole genome shotgun (WGS) entry which is preliminary data.</text>
</comment>
<dbReference type="Proteomes" id="UP001489004">
    <property type="component" value="Unassembled WGS sequence"/>
</dbReference>
<evidence type="ECO:0000256" key="5">
    <source>
        <dbReference type="ARBA" id="ARBA00022989"/>
    </source>
</evidence>
<reference evidence="9 10" key="1">
    <citation type="journal article" date="2024" name="Nat. Commun.">
        <title>Phylogenomics reveals the evolutionary origins of lichenization in chlorophyte algae.</title>
        <authorList>
            <person name="Puginier C."/>
            <person name="Libourel C."/>
            <person name="Otte J."/>
            <person name="Skaloud P."/>
            <person name="Haon M."/>
            <person name="Grisel S."/>
            <person name="Petersen M."/>
            <person name="Berrin J.G."/>
            <person name="Delaux P.M."/>
            <person name="Dal Grande F."/>
            <person name="Keller J."/>
        </authorList>
    </citation>
    <scope>NUCLEOTIDE SEQUENCE [LARGE SCALE GENOMIC DNA]</scope>
    <source>
        <strain evidence="9 10">SAG 2043</strain>
    </source>
</reference>
<sequence>MAFTILSESFCMVVMDSIIVQRSQAAGTQAVASSYQALCWGAQAAGKLPAAWNGGLHIALMSSAHAVCGLALLIEEEPKAETDGGEQGSHSWEQLWALVLTRAQVLWTAVNDKAIFLPALFLFAGGGDPDGVSSLFYFMTNELKFSHEFMGRMQMLEGLTQLVGVILFNRYFKAMALWKLFLGTLAAGVAVNLTMMLLITGANRALMLPDALFAIVDDAVMAGIARVAMLPLLVLAARICPPGIEATLFGLLMSLRIGSHIVAKAWGSALTRRYGVTSTDFANFSALWLLCTLLHLLPLRLLPSLAKRDLDDDAVASSERRHVVDAESPDPGTATPAFASAKQLTKPKAHASPAVSQNLDEALDDDGVKLIGVTAIPSAALYEGTTKHSPRYRVSATAREYAEDL</sequence>
<feature type="region of interest" description="Disordered" evidence="7">
    <location>
        <begin position="318"/>
        <end position="343"/>
    </location>
</feature>
<evidence type="ECO:0000313" key="9">
    <source>
        <dbReference type="EMBL" id="KAK9830370.1"/>
    </source>
</evidence>
<gene>
    <name evidence="9" type="ORF">WJX72_011339</name>
</gene>
<proteinExistence type="inferred from homology"/>
<dbReference type="InterPro" id="IPR039309">
    <property type="entry name" value="BT1"/>
</dbReference>
<comment type="subcellular location">
    <subcellularLocation>
        <location evidence="1">Membrane</location>
        <topology evidence="1">Multi-pass membrane protein</topology>
    </subcellularLocation>
</comment>
<dbReference type="Pfam" id="PF03092">
    <property type="entry name" value="BT1"/>
    <property type="match status" value="1"/>
</dbReference>
<evidence type="ECO:0000256" key="6">
    <source>
        <dbReference type="ARBA" id="ARBA00023136"/>
    </source>
</evidence>
<evidence type="ECO:0000256" key="7">
    <source>
        <dbReference type="SAM" id="MobiDB-lite"/>
    </source>
</evidence>
<evidence type="ECO:0000256" key="3">
    <source>
        <dbReference type="ARBA" id="ARBA00022448"/>
    </source>
</evidence>
<evidence type="ECO:0000313" key="10">
    <source>
        <dbReference type="Proteomes" id="UP001489004"/>
    </source>
</evidence>
<keyword evidence="4 8" id="KW-0812">Transmembrane</keyword>
<organism evidence="9 10">
    <name type="scientific">[Myrmecia] bisecta</name>
    <dbReference type="NCBI Taxonomy" id="41462"/>
    <lineage>
        <taxon>Eukaryota</taxon>
        <taxon>Viridiplantae</taxon>
        <taxon>Chlorophyta</taxon>
        <taxon>core chlorophytes</taxon>
        <taxon>Trebouxiophyceae</taxon>
        <taxon>Trebouxiales</taxon>
        <taxon>Trebouxiaceae</taxon>
        <taxon>Myrmecia</taxon>
    </lineage>
</organism>
<dbReference type="PANTHER" id="PTHR31585">
    <property type="entry name" value="FOLATE-BIOPTERIN TRANSPORTER 1, CHLOROPLASTIC"/>
    <property type="match status" value="1"/>
</dbReference>
<evidence type="ECO:0000256" key="1">
    <source>
        <dbReference type="ARBA" id="ARBA00004141"/>
    </source>
</evidence>
<dbReference type="EMBL" id="JALJOR010000001">
    <property type="protein sequence ID" value="KAK9830370.1"/>
    <property type="molecule type" value="Genomic_DNA"/>
</dbReference>
<keyword evidence="6 8" id="KW-0472">Membrane</keyword>
<dbReference type="SUPFAM" id="SSF103473">
    <property type="entry name" value="MFS general substrate transporter"/>
    <property type="match status" value="1"/>
</dbReference>
<dbReference type="InterPro" id="IPR036259">
    <property type="entry name" value="MFS_trans_sf"/>
</dbReference>